<name>A0ABX5X0P7_9GAMM</name>
<dbReference type="Pfam" id="PF00005">
    <property type="entry name" value="ABC_tran"/>
    <property type="match status" value="1"/>
</dbReference>
<evidence type="ECO:0000256" key="8">
    <source>
        <dbReference type="ARBA" id="ARBA00023136"/>
    </source>
</evidence>
<proteinExistence type="inferred from homology"/>
<evidence type="ECO:0000256" key="1">
    <source>
        <dbReference type="ARBA" id="ARBA00004533"/>
    </source>
</evidence>
<evidence type="ECO:0000259" key="9">
    <source>
        <dbReference type="PROSITE" id="PS50893"/>
    </source>
</evidence>
<keyword evidence="5" id="KW-0997">Cell inner membrane</keyword>
<dbReference type="GO" id="GO:0005524">
    <property type="term" value="F:ATP binding"/>
    <property type="evidence" value="ECO:0007669"/>
    <property type="project" value="UniProtKB-KW"/>
</dbReference>
<keyword evidence="3" id="KW-0813">Transport</keyword>
<dbReference type="InterPro" id="IPR013563">
    <property type="entry name" value="Oligopep_ABC_C"/>
</dbReference>
<evidence type="ECO:0000256" key="7">
    <source>
        <dbReference type="ARBA" id="ARBA00022840"/>
    </source>
</evidence>
<keyword evidence="8" id="KW-0472">Membrane</keyword>
<dbReference type="PROSITE" id="PS50893">
    <property type="entry name" value="ABC_TRANSPORTER_2"/>
    <property type="match status" value="1"/>
</dbReference>
<dbReference type="SUPFAM" id="SSF52540">
    <property type="entry name" value="P-loop containing nucleoside triphosphate hydrolases"/>
    <property type="match status" value="1"/>
</dbReference>
<keyword evidence="4" id="KW-1003">Cell membrane</keyword>
<keyword evidence="11" id="KW-1185">Reference proteome</keyword>
<gene>
    <name evidence="10" type="ORF">FM037_18990</name>
</gene>
<comment type="similarity">
    <text evidence="2">Belongs to the ABC transporter superfamily.</text>
</comment>
<dbReference type="NCBIfam" id="TIGR01727">
    <property type="entry name" value="oligo_HPY"/>
    <property type="match status" value="1"/>
</dbReference>
<sequence>MPLLDIRNLTIELDTPHGRVKALDRVSLTINPAEIHGLVGESGSGRSLLARAILGIPGHNWTIKADRMLWDGHNLLEMSSKQRRNLMGSEMAMIFQDPSSSLDPVICVGTQLVEAMPENKKLPFWRRNADKRKTAKKWLHKVGIKDTQKVMASYAWELSEGECQKVMIAMAIANQPRLLIADEPTNSMEMDTQAQIFRLLTKLNQLQDVSILLISHELETLSIWCDQLSVMYCGQIMESGPTAEILAHPYHPYTKTLLNNIPDHTGQIAHKSIMRTLPGSAPALQHLPIGCRLGPRCPRAEKKCVIRPNLSHKKNRYFACHFPYQEETCNEDTTASS</sequence>
<evidence type="ECO:0000256" key="6">
    <source>
        <dbReference type="ARBA" id="ARBA00022741"/>
    </source>
</evidence>
<dbReference type="EMBL" id="CP041614">
    <property type="protein sequence ID" value="QDO84925.1"/>
    <property type="molecule type" value="Genomic_DNA"/>
</dbReference>
<evidence type="ECO:0000256" key="3">
    <source>
        <dbReference type="ARBA" id="ARBA00022448"/>
    </source>
</evidence>
<evidence type="ECO:0000256" key="5">
    <source>
        <dbReference type="ARBA" id="ARBA00022519"/>
    </source>
</evidence>
<dbReference type="InterPro" id="IPR050388">
    <property type="entry name" value="ABC_Ni/Peptide_Import"/>
</dbReference>
<dbReference type="RefSeq" id="WP_144047272.1">
    <property type="nucleotide sequence ID" value="NZ_CP041614.1"/>
</dbReference>
<dbReference type="Pfam" id="PF08352">
    <property type="entry name" value="oligo_HPY"/>
    <property type="match status" value="1"/>
</dbReference>
<dbReference type="Gene3D" id="3.40.50.300">
    <property type="entry name" value="P-loop containing nucleotide triphosphate hydrolases"/>
    <property type="match status" value="1"/>
</dbReference>
<keyword evidence="7 10" id="KW-0067">ATP-binding</keyword>
<evidence type="ECO:0000256" key="4">
    <source>
        <dbReference type="ARBA" id="ARBA00022475"/>
    </source>
</evidence>
<keyword evidence="6" id="KW-0547">Nucleotide-binding</keyword>
<dbReference type="CDD" id="cd03257">
    <property type="entry name" value="ABC_NikE_OppD_transporters"/>
    <property type="match status" value="1"/>
</dbReference>
<organism evidence="10 11">
    <name type="scientific">Shewanella psychropiezotolerans</name>
    <dbReference type="NCBI Taxonomy" id="2593655"/>
    <lineage>
        <taxon>Bacteria</taxon>
        <taxon>Pseudomonadati</taxon>
        <taxon>Pseudomonadota</taxon>
        <taxon>Gammaproteobacteria</taxon>
        <taxon>Alteromonadales</taxon>
        <taxon>Shewanellaceae</taxon>
        <taxon>Shewanella</taxon>
    </lineage>
</organism>
<protein>
    <submittedName>
        <fullName evidence="10">ATP-binding cassette domain-containing protein</fullName>
    </submittedName>
</protein>
<feature type="domain" description="ABC transporter" evidence="9">
    <location>
        <begin position="4"/>
        <end position="258"/>
    </location>
</feature>
<accession>A0ABX5X0P7</accession>
<evidence type="ECO:0000256" key="2">
    <source>
        <dbReference type="ARBA" id="ARBA00005417"/>
    </source>
</evidence>
<dbReference type="InterPro" id="IPR003439">
    <property type="entry name" value="ABC_transporter-like_ATP-bd"/>
</dbReference>
<reference evidence="10 11" key="1">
    <citation type="submission" date="2019-07" db="EMBL/GenBank/DDBJ databases">
        <title>Shewanella sp. YLB-06 whole genomic sequence.</title>
        <authorList>
            <person name="Yu L."/>
        </authorList>
    </citation>
    <scope>NUCLEOTIDE SEQUENCE [LARGE SCALE GENOMIC DNA]</scope>
    <source>
        <strain evidence="10 11">YLB-06</strain>
    </source>
</reference>
<dbReference type="Proteomes" id="UP000315947">
    <property type="component" value="Chromosome"/>
</dbReference>
<evidence type="ECO:0000313" key="11">
    <source>
        <dbReference type="Proteomes" id="UP000315947"/>
    </source>
</evidence>
<comment type="subcellular location">
    <subcellularLocation>
        <location evidence="1">Cell inner membrane</location>
    </subcellularLocation>
</comment>
<dbReference type="PANTHER" id="PTHR43297">
    <property type="entry name" value="OLIGOPEPTIDE TRANSPORT ATP-BINDING PROTEIN APPD"/>
    <property type="match status" value="1"/>
</dbReference>
<evidence type="ECO:0000313" key="10">
    <source>
        <dbReference type="EMBL" id="QDO84925.1"/>
    </source>
</evidence>
<dbReference type="PANTHER" id="PTHR43297:SF4">
    <property type="entry name" value="PUTRESCINE EXPORT SYSTEM ATP-BINDING PROTEIN SAPD"/>
    <property type="match status" value="1"/>
</dbReference>
<dbReference type="InterPro" id="IPR027417">
    <property type="entry name" value="P-loop_NTPase"/>
</dbReference>